<protein>
    <recommendedName>
        <fullName evidence="2">RecQ-mediated genome instability protein 1</fullName>
    </recommendedName>
</protein>
<evidence type="ECO:0000256" key="3">
    <source>
        <dbReference type="SAM" id="MobiDB-lite"/>
    </source>
</evidence>
<name>A0A060SNB6_PYCCI</name>
<dbReference type="GO" id="GO:0000712">
    <property type="term" value="P:resolution of meiotic recombination intermediates"/>
    <property type="evidence" value="ECO:0007669"/>
    <property type="project" value="TreeGrafter"/>
</dbReference>
<organism evidence="6 7">
    <name type="scientific">Pycnoporus cinnabarinus</name>
    <name type="common">Cinnabar-red polypore</name>
    <name type="synonym">Trametes cinnabarina</name>
    <dbReference type="NCBI Taxonomy" id="5643"/>
    <lineage>
        <taxon>Eukaryota</taxon>
        <taxon>Fungi</taxon>
        <taxon>Dikarya</taxon>
        <taxon>Basidiomycota</taxon>
        <taxon>Agaricomycotina</taxon>
        <taxon>Agaricomycetes</taxon>
        <taxon>Polyporales</taxon>
        <taxon>Polyporaceae</taxon>
        <taxon>Trametes</taxon>
    </lineage>
</organism>
<dbReference type="OrthoDB" id="341511at2759"/>
<dbReference type="PANTHER" id="PTHR14790">
    <property type="entry name" value="RECQ-MEDIATED GENOME INSTABILITY PROTEIN 1 RMI1"/>
    <property type="match status" value="1"/>
</dbReference>
<evidence type="ECO:0000313" key="6">
    <source>
        <dbReference type="EMBL" id="CDO73719.1"/>
    </source>
</evidence>
<feature type="compositionally biased region" description="Polar residues" evidence="3">
    <location>
        <begin position="479"/>
        <end position="499"/>
    </location>
</feature>
<sequence>MTLPPAEVVQWLKRTYVRPTVDPEWLEGCYNWIEQELGLSPDCDLDKILANVNEQLLESDFADSMLTGTGFPEDIFRGRDTQLKGPILVELVGIMEVGHSAYNLMQIYEARVEWRKQAELRNARVELDAGEEKPMPKYPRSTLQFELSDGAYVLPAVEFKRLPEFELGETPLGSKMIIKDVPIRRGIAFLKPECVHFIGHQTADRDARRDAIFLRALKLKLGELVEDEPAAPPVPADAPAPASAAPARAPTPLRRVPRSPQPASPARSALRDITPPPDAAGGAGPSGSLRAPPEREHNDDAGQPRRRKRPSRAGRSPSREPPPREAALQSSRYFSKDPSTSSNHHANGQANGFANGGIDEDVGRVRIDSGDANAMHDLKRAIGLSPPRAPPVEVPDSDDEAFFTLGVRSASSKGKEKQRAELSFGEAGSEDYPFDFDVDDSFLEQVSRAEKEAYSSQSNGKLQLHAPAATKTQVKPEPRSQSASRALNGAKSRTGSVLSSGRDVPMEVIDISDDEIEVDKENVPAPTRHVRRRVASVEQEEVIELSD</sequence>
<dbReference type="HOGENOM" id="CLU_028605_0_0_1"/>
<feature type="region of interest" description="Disordered" evidence="3">
    <location>
        <begin position="449"/>
        <end position="505"/>
    </location>
</feature>
<dbReference type="InterPro" id="IPR042470">
    <property type="entry name" value="RMI1_N_C_sf"/>
</dbReference>
<dbReference type="Proteomes" id="UP000029665">
    <property type="component" value="Unassembled WGS sequence"/>
</dbReference>
<evidence type="ECO:0000259" key="4">
    <source>
        <dbReference type="Pfam" id="PF08585"/>
    </source>
</evidence>
<dbReference type="EMBL" id="CCBP010000123">
    <property type="protein sequence ID" value="CDO73719.1"/>
    <property type="molecule type" value="Genomic_DNA"/>
</dbReference>
<gene>
    <name evidence="6" type="ORF">BN946_scf185015.g47</name>
</gene>
<proteinExistence type="inferred from homology"/>
<dbReference type="GO" id="GO:0031422">
    <property type="term" value="C:RecQ family helicase-topoisomerase III complex"/>
    <property type="evidence" value="ECO:0007669"/>
    <property type="project" value="TreeGrafter"/>
</dbReference>
<feature type="region of interest" description="Disordered" evidence="3">
    <location>
        <begin position="410"/>
        <end position="433"/>
    </location>
</feature>
<dbReference type="InterPro" id="IPR013894">
    <property type="entry name" value="RMI1_OB"/>
</dbReference>
<evidence type="ECO:0000256" key="1">
    <source>
        <dbReference type="ARBA" id="ARBA00006395"/>
    </source>
</evidence>
<keyword evidence="7" id="KW-1185">Reference proteome</keyword>
<feature type="region of interest" description="Disordered" evidence="3">
    <location>
        <begin position="378"/>
        <end position="397"/>
    </location>
</feature>
<evidence type="ECO:0000259" key="5">
    <source>
        <dbReference type="Pfam" id="PF21000"/>
    </source>
</evidence>
<dbReference type="OMA" id="FLEPKCV"/>
<dbReference type="Pfam" id="PF08585">
    <property type="entry name" value="RMI1_N_C"/>
    <property type="match status" value="1"/>
</dbReference>
<evidence type="ECO:0000313" key="7">
    <source>
        <dbReference type="Proteomes" id="UP000029665"/>
    </source>
</evidence>
<comment type="caution">
    <text evidence="6">The sequence shown here is derived from an EMBL/GenBank/DDBJ whole genome shotgun (WGS) entry which is preliminary data.</text>
</comment>
<feature type="region of interest" description="Disordered" evidence="3">
    <location>
        <begin position="230"/>
        <end position="370"/>
    </location>
</feature>
<dbReference type="SMART" id="SM01161">
    <property type="entry name" value="DUF1767"/>
    <property type="match status" value="1"/>
</dbReference>
<dbReference type="GO" id="GO:0000724">
    <property type="term" value="P:double-strand break repair via homologous recombination"/>
    <property type="evidence" value="ECO:0007669"/>
    <property type="project" value="TreeGrafter"/>
</dbReference>
<comment type="similarity">
    <text evidence="1">Belongs to the RMI1 family.</text>
</comment>
<dbReference type="Pfam" id="PF21000">
    <property type="entry name" value="RMI1_N_N"/>
    <property type="match status" value="1"/>
</dbReference>
<dbReference type="PANTHER" id="PTHR14790:SF15">
    <property type="entry name" value="RECQ-MEDIATED GENOME INSTABILITY PROTEIN 1"/>
    <property type="match status" value="1"/>
</dbReference>
<feature type="compositionally biased region" description="Basic and acidic residues" evidence="3">
    <location>
        <begin position="361"/>
        <end position="370"/>
    </location>
</feature>
<dbReference type="AlphaFoldDB" id="A0A060SNB6"/>
<feature type="domain" description="RMI1 N-terminal" evidence="5">
    <location>
        <begin position="18"/>
        <end position="64"/>
    </location>
</feature>
<reference evidence="6" key="1">
    <citation type="submission" date="2014-01" db="EMBL/GenBank/DDBJ databases">
        <title>The genome of the white-rot fungus Pycnoporus cinnabarinus: a basidiomycete model with a versatile arsenal for lignocellulosic biomass breakdown.</title>
        <authorList>
            <person name="Levasseur A."/>
            <person name="Lomascolo A."/>
            <person name="Ruiz-Duenas F.J."/>
            <person name="Uzan E."/>
            <person name="Piumi F."/>
            <person name="Kues U."/>
            <person name="Ram A.F.J."/>
            <person name="Murat C."/>
            <person name="Haon M."/>
            <person name="Benoit I."/>
            <person name="Arfi Y."/>
            <person name="Chevret D."/>
            <person name="Drula E."/>
            <person name="Kwon M.J."/>
            <person name="Gouret P."/>
            <person name="Lesage-Meessen L."/>
            <person name="Lombard V."/>
            <person name="Mariette J."/>
            <person name="Noirot C."/>
            <person name="Park J."/>
            <person name="Patyshakuliyeva A."/>
            <person name="Wieneger R.A.B."/>
            <person name="Wosten H.A.B."/>
            <person name="Martin F."/>
            <person name="Coutinho P.M."/>
            <person name="de Vries R."/>
            <person name="Martinez A.T."/>
            <person name="Klopp C."/>
            <person name="Pontarotti P."/>
            <person name="Henrissat B."/>
            <person name="Record E."/>
        </authorList>
    </citation>
    <scope>NUCLEOTIDE SEQUENCE [LARGE SCALE GENOMIC DNA]</scope>
    <source>
        <strain evidence="6">BRFM137</strain>
    </source>
</reference>
<feature type="compositionally biased region" description="Polar residues" evidence="3">
    <location>
        <begin position="328"/>
        <end position="342"/>
    </location>
</feature>
<feature type="compositionally biased region" description="Low complexity" evidence="3">
    <location>
        <begin position="239"/>
        <end position="254"/>
    </location>
</feature>
<accession>A0A060SNB6</accession>
<feature type="compositionally biased region" description="Basic and acidic residues" evidence="3">
    <location>
        <begin position="292"/>
        <end position="303"/>
    </location>
</feature>
<dbReference type="GO" id="GO:0016604">
    <property type="term" value="C:nuclear body"/>
    <property type="evidence" value="ECO:0007669"/>
    <property type="project" value="TreeGrafter"/>
</dbReference>
<dbReference type="STRING" id="5643.A0A060SNB6"/>
<dbReference type="Gene3D" id="2.40.50.770">
    <property type="entry name" value="RecQ-mediated genome instability protein Rmi1, C-terminal domain"/>
    <property type="match status" value="1"/>
</dbReference>
<feature type="domain" description="RecQ mediated genome instability protein 1 OB-fold" evidence="4">
    <location>
        <begin position="71"/>
        <end position="204"/>
    </location>
</feature>
<dbReference type="InterPro" id="IPR049363">
    <property type="entry name" value="RMI1_N"/>
</dbReference>
<feature type="compositionally biased region" description="Low complexity" evidence="3">
    <location>
        <begin position="343"/>
        <end position="357"/>
    </location>
</feature>
<evidence type="ECO:0000256" key="2">
    <source>
        <dbReference type="ARBA" id="ARBA00018987"/>
    </source>
</evidence>